<dbReference type="Gene3D" id="1.25.40.10">
    <property type="entry name" value="Tetratricopeptide repeat domain"/>
    <property type="match status" value="1"/>
</dbReference>
<reference evidence="4" key="2">
    <citation type="submission" date="2025-08" db="UniProtKB">
        <authorList>
            <consortium name="RefSeq"/>
        </authorList>
    </citation>
    <scope>IDENTIFICATION</scope>
    <source>
        <tissue evidence="4">Leaf</tissue>
    </source>
</reference>
<evidence type="ECO:0000256" key="2">
    <source>
        <dbReference type="SAM" id="Phobius"/>
    </source>
</evidence>
<keyword evidence="2" id="KW-1133">Transmembrane helix</keyword>
<name>A0A9R0IGF8_SPIOL</name>
<dbReference type="SUPFAM" id="SSF48452">
    <property type="entry name" value="TPR-like"/>
    <property type="match status" value="1"/>
</dbReference>
<dbReference type="InterPro" id="IPR011990">
    <property type="entry name" value="TPR-like_helical_dom_sf"/>
</dbReference>
<feature type="region of interest" description="Disordered" evidence="1">
    <location>
        <begin position="308"/>
        <end position="338"/>
    </location>
</feature>
<feature type="transmembrane region" description="Helical" evidence="2">
    <location>
        <begin position="117"/>
        <end position="136"/>
    </location>
</feature>
<dbReference type="PANTHER" id="PTHR36888:SF2">
    <property type="entry name" value="TETRATRICOPEPTIDE REPEAT (TPR)-LIKE SUPERFAMILY PROTEIN"/>
    <property type="match status" value="1"/>
</dbReference>
<evidence type="ECO:0000313" key="4">
    <source>
        <dbReference type="RefSeq" id="XP_021848877.2"/>
    </source>
</evidence>
<keyword evidence="2" id="KW-0812">Transmembrane</keyword>
<dbReference type="Proteomes" id="UP000813463">
    <property type="component" value="Chromosome 6"/>
</dbReference>
<evidence type="ECO:0000313" key="3">
    <source>
        <dbReference type="Proteomes" id="UP000813463"/>
    </source>
</evidence>
<dbReference type="RefSeq" id="XP_021848877.2">
    <property type="nucleotide sequence ID" value="XM_021993185.2"/>
</dbReference>
<gene>
    <name evidence="4" type="primary">LOC110788557</name>
</gene>
<reference evidence="3" key="1">
    <citation type="journal article" date="2021" name="Nat. Commun.">
        <title>Genomic analyses provide insights into spinach domestication and the genetic basis of agronomic traits.</title>
        <authorList>
            <person name="Cai X."/>
            <person name="Sun X."/>
            <person name="Xu C."/>
            <person name="Sun H."/>
            <person name="Wang X."/>
            <person name="Ge C."/>
            <person name="Zhang Z."/>
            <person name="Wang Q."/>
            <person name="Fei Z."/>
            <person name="Jiao C."/>
            <person name="Wang Q."/>
        </authorList>
    </citation>
    <scope>NUCLEOTIDE SEQUENCE [LARGE SCALE GENOMIC DNA]</scope>
    <source>
        <strain evidence="3">cv. Varoflay</strain>
    </source>
</reference>
<organism evidence="3 4">
    <name type="scientific">Spinacia oleracea</name>
    <name type="common">Spinach</name>
    <dbReference type="NCBI Taxonomy" id="3562"/>
    <lineage>
        <taxon>Eukaryota</taxon>
        <taxon>Viridiplantae</taxon>
        <taxon>Streptophyta</taxon>
        <taxon>Embryophyta</taxon>
        <taxon>Tracheophyta</taxon>
        <taxon>Spermatophyta</taxon>
        <taxon>Magnoliopsida</taxon>
        <taxon>eudicotyledons</taxon>
        <taxon>Gunneridae</taxon>
        <taxon>Pentapetalae</taxon>
        <taxon>Caryophyllales</taxon>
        <taxon>Chenopodiaceae</taxon>
        <taxon>Chenopodioideae</taxon>
        <taxon>Anserineae</taxon>
        <taxon>Spinacia</taxon>
    </lineage>
</organism>
<sequence>MNTLISHHPEPQIFSKLPSFSSKNKKPIFIFHYKCLLNPQNTIYSSIRASCTTNSAAIYGGWDDYKIRVDSDKLGESNFFKKFLVSLGINDKKYVFTCILGFVCALAISRVRVSSIIVFPAAAIVFAIGFSFGFSANGKPHKDLGLNGAKTRVYVENLKGLVEIFDGFDVKINDLKNEMKNAIEFERVNFGDLETYVNAVETIGGLILNARSLVDDCIGVTLAEGQGVGKNPNQKNGRRKKETGHKGFDLFGLIGSIFKGSVNDLRSSRTNSVNRDILAKEILVQGQGDVEGASDTVSTVDGSIPYRETVSNGSRKKRVDSKDQETKRNFRRGETNTMDANMDSKSFLNADEYNYQNVRFSSNRRFSLNMSAHRDFRKWVSEDTMSSNVEFEFSKEHPENEGSLKNQRIFENSNRAYESSEGRGNNNFGHFRKSMREERLNEEDVNFGHFRKSMREERLNEEDVNFGRFRESMREEMMNEEDELYSRKYKHRAENDISSFSSSVVSDDLLFDKYLRKANNLLKEAKECLKAIDDEFLAEEMLNESAKLLCEAIALKPMSLLAIGQLGNTYLLHGELKLKVSRELRTLLSKGDNFRVERSKLFILEDTFPSKDGIENSLISECEECESLLVEAGRKYRMALSIDGNDVRALYNWGLALSFRAQLIADVGPEAALDADKLFLAAIDKFSAMMSRSNDYAPEALFRWGMALQQRSRLRTNNSRDKVKLLQQAKRLYEDAANMGSNNLQVRKALSSCISEINFTDI</sequence>
<feature type="compositionally biased region" description="Basic and acidic residues" evidence="1">
    <location>
        <begin position="320"/>
        <end position="334"/>
    </location>
</feature>
<dbReference type="KEGG" id="soe:110788557"/>
<keyword evidence="2" id="KW-0472">Membrane</keyword>
<proteinExistence type="predicted"/>
<keyword evidence="3" id="KW-1185">Reference proteome</keyword>
<dbReference type="AlphaFoldDB" id="A0A9R0IGF8"/>
<accession>A0A9R0IGF8</accession>
<dbReference type="GeneID" id="110788557"/>
<protein>
    <submittedName>
        <fullName evidence="4">Uncharacterized protein isoform X1</fullName>
    </submittedName>
</protein>
<dbReference type="PANTHER" id="PTHR36888">
    <property type="entry name" value="TETRATRICOPEPTIDE-LIKE HELICAL DOMAIN-CONTAINING PROTEIN-RELATED"/>
    <property type="match status" value="1"/>
</dbReference>
<evidence type="ECO:0000256" key="1">
    <source>
        <dbReference type="SAM" id="MobiDB-lite"/>
    </source>
</evidence>